<evidence type="ECO:0000256" key="2">
    <source>
        <dbReference type="ARBA" id="ARBA00022801"/>
    </source>
</evidence>
<keyword evidence="2" id="KW-0378">Hydrolase</keyword>
<dbReference type="InterPro" id="IPR003653">
    <property type="entry name" value="Peptidase_C48_C"/>
</dbReference>
<gene>
    <name evidence="4" type="ORF">F2Q69_00052437</name>
</gene>
<evidence type="ECO:0000259" key="3">
    <source>
        <dbReference type="Pfam" id="PF02902"/>
    </source>
</evidence>
<sequence length="133" mass="15304">MTASDIDLRKATIAVYDSILSVVHNKEIQNVFRPFSKMIPSILSATVPATVRKKREKQFSVRRLKNDVPQNDWCLYHKIHECLAISFTFEGLRDKNISDIQRKLATEIYDAVGEPQVIYYFLSLSELVVLLAM</sequence>
<evidence type="ECO:0000313" key="5">
    <source>
        <dbReference type="Proteomes" id="UP000712600"/>
    </source>
</evidence>
<accession>A0A8S9N449</accession>
<dbReference type="AlphaFoldDB" id="A0A8S9N449"/>
<keyword evidence="1" id="KW-0645">Protease</keyword>
<proteinExistence type="predicted"/>
<dbReference type="EMBL" id="QGKX02002183">
    <property type="protein sequence ID" value="KAF3487424.1"/>
    <property type="molecule type" value="Genomic_DNA"/>
</dbReference>
<evidence type="ECO:0000313" key="4">
    <source>
        <dbReference type="EMBL" id="KAF3487424.1"/>
    </source>
</evidence>
<protein>
    <recommendedName>
        <fullName evidence="3">Ubiquitin-like protease family profile domain-containing protein</fullName>
    </recommendedName>
</protein>
<dbReference type="GO" id="GO:0006508">
    <property type="term" value="P:proteolysis"/>
    <property type="evidence" value="ECO:0007669"/>
    <property type="project" value="UniProtKB-KW"/>
</dbReference>
<reference evidence="4" key="1">
    <citation type="submission" date="2019-12" db="EMBL/GenBank/DDBJ databases">
        <title>Genome sequencing and annotation of Brassica cretica.</title>
        <authorList>
            <person name="Studholme D.J."/>
            <person name="Sarris P."/>
        </authorList>
    </citation>
    <scope>NUCLEOTIDE SEQUENCE</scope>
    <source>
        <strain evidence="4">PFS-109/04</strain>
        <tissue evidence="4">Leaf</tissue>
    </source>
</reference>
<evidence type="ECO:0000256" key="1">
    <source>
        <dbReference type="ARBA" id="ARBA00022670"/>
    </source>
</evidence>
<feature type="domain" description="Ubiquitin-like protease family profile" evidence="3">
    <location>
        <begin position="5"/>
        <end position="112"/>
    </location>
</feature>
<name>A0A8S9N449_BRACR</name>
<dbReference type="GO" id="GO:0008234">
    <property type="term" value="F:cysteine-type peptidase activity"/>
    <property type="evidence" value="ECO:0007669"/>
    <property type="project" value="InterPro"/>
</dbReference>
<organism evidence="4 5">
    <name type="scientific">Brassica cretica</name>
    <name type="common">Mustard</name>
    <dbReference type="NCBI Taxonomy" id="69181"/>
    <lineage>
        <taxon>Eukaryota</taxon>
        <taxon>Viridiplantae</taxon>
        <taxon>Streptophyta</taxon>
        <taxon>Embryophyta</taxon>
        <taxon>Tracheophyta</taxon>
        <taxon>Spermatophyta</taxon>
        <taxon>Magnoliopsida</taxon>
        <taxon>eudicotyledons</taxon>
        <taxon>Gunneridae</taxon>
        <taxon>Pentapetalae</taxon>
        <taxon>rosids</taxon>
        <taxon>malvids</taxon>
        <taxon>Brassicales</taxon>
        <taxon>Brassicaceae</taxon>
        <taxon>Brassiceae</taxon>
        <taxon>Brassica</taxon>
    </lineage>
</organism>
<dbReference type="Proteomes" id="UP000712600">
    <property type="component" value="Unassembled WGS sequence"/>
</dbReference>
<dbReference type="Pfam" id="PF02902">
    <property type="entry name" value="Peptidase_C48"/>
    <property type="match status" value="1"/>
</dbReference>
<comment type="caution">
    <text evidence="4">The sequence shown here is derived from an EMBL/GenBank/DDBJ whole genome shotgun (WGS) entry which is preliminary data.</text>
</comment>